<reference evidence="3" key="1">
    <citation type="journal article" date="2019" name="Int. J. Syst. Evol. Microbiol.">
        <title>The Global Catalogue of Microorganisms (GCM) 10K type strain sequencing project: providing services to taxonomists for standard genome sequencing and annotation.</title>
        <authorList>
            <consortium name="The Broad Institute Genomics Platform"/>
            <consortium name="The Broad Institute Genome Sequencing Center for Infectious Disease"/>
            <person name="Wu L."/>
            <person name="Ma J."/>
        </authorList>
    </citation>
    <scope>NUCLEOTIDE SEQUENCE [LARGE SCALE GENOMIC DNA]</scope>
    <source>
        <strain evidence="3">JCM 17316</strain>
    </source>
</reference>
<accession>A0ABP7YPR3</accession>
<evidence type="ECO:0000313" key="3">
    <source>
        <dbReference type="Proteomes" id="UP001500266"/>
    </source>
</evidence>
<gene>
    <name evidence="2" type="ORF">GCM10022416_25730</name>
</gene>
<dbReference type="Proteomes" id="UP001500266">
    <property type="component" value="Unassembled WGS sequence"/>
</dbReference>
<sequence>MGKARARLRGGQARVALQRLPHGLPGRYGGRRRINGWGGAGGRGREGERGGERRRAGRRGESHDDPRERGQIVRALSVKRLYSWMRWKIYRFAGSAALAALLWSPGVSPPPSEIDGKDEPDHRPSKGAVRARPRLAQGSLSLLSVVTCMRTGSGNGLEKIM</sequence>
<feature type="region of interest" description="Disordered" evidence="1">
    <location>
        <begin position="110"/>
        <end position="131"/>
    </location>
</feature>
<proteinExistence type="predicted"/>
<feature type="compositionally biased region" description="Basic and acidic residues" evidence="1">
    <location>
        <begin position="43"/>
        <end position="69"/>
    </location>
</feature>
<organism evidence="2 3">
    <name type="scientific">Actinomadura keratinilytica</name>
    <dbReference type="NCBI Taxonomy" id="547461"/>
    <lineage>
        <taxon>Bacteria</taxon>
        <taxon>Bacillati</taxon>
        <taxon>Actinomycetota</taxon>
        <taxon>Actinomycetes</taxon>
        <taxon>Streptosporangiales</taxon>
        <taxon>Thermomonosporaceae</taxon>
        <taxon>Actinomadura</taxon>
    </lineage>
</organism>
<evidence type="ECO:0000256" key="1">
    <source>
        <dbReference type="SAM" id="MobiDB-lite"/>
    </source>
</evidence>
<evidence type="ECO:0000313" key="2">
    <source>
        <dbReference type="EMBL" id="GAA4139445.1"/>
    </source>
</evidence>
<feature type="compositionally biased region" description="Basic and acidic residues" evidence="1">
    <location>
        <begin position="114"/>
        <end position="124"/>
    </location>
</feature>
<feature type="region of interest" description="Disordered" evidence="1">
    <location>
        <begin position="21"/>
        <end position="69"/>
    </location>
</feature>
<dbReference type="EMBL" id="BAABDO010000029">
    <property type="protein sequence ID" value="GAA4139445.1"/>
    <property type="molecule type" value="Genomic_DNA"/>
</dbReference>
<comment type="caution">
    <text evidence="2">The sequence shown here is derived from an EMBL/GenBank/DDBJ whole genome shotgun (WGS) entry which is preliminary data.</text>
</comment>
<keyword evidence="3" id="KW-1185">Reference proteome</keyword>
<protein>
    <submittedName>
        <fullName evidence="2">Uncharacterized protein</fullName>
    </submittedName>
</protein>
<name>A0ABP7YPR3_9ACTN</name>